<feature type="transmembrane region" description="Helical" evidence="10">
    <location>
        <begin position="36"/>
        <end position="65"/>
    </location>
</feature>
<evidence type="ECO:0000256" key="10">
    <source>
        <dbReference type="SAM" id="Phobius"/>
    </source>
</evidence>
<organism evidence="12 13">
    <name type="scientific">Tegillarca granosa</name>
    <name type="common">Malaysian cockle</name>
    <name type="synonym">Anadara granosa</name>
    <dbReference type="NCBI Taxonomy" id="220873"/>
    <lineage>
        <taxon>Eukaryota</taxon>
        <taxon>Metazoa</taxon>
        <taxon>Spiralia</taxon>
        <taxon>Lophotrochozoa</taxon>
        <taxon>Mollusca</taxon>
        <taxon>Bivalvia</taxon>
        <taxon>Autobranchia</taxon>
        <taxon>Pteriomorphia</taxon>
        <taxon>Arcoida</taxon>
        <taxon>Arcoidea</taxon>
        <taxon>Arcidae</taxon>
        <taxon>Tegillarca</taxon>
    </lineage>
</organism>
<feature type="transmembrane region" description="Helical" evidence="10">
    <location>
        <begin position="295"/>
        <end position="319"/>
    </location>
</feature>
<protein>
    <recommendedName>
        <fullName evidence="11">G-protein coupled receptors family 1 profile domain-containing protein</fullName>
    </recommendedName>
</protein>
<dbReference type="Gene3D" id="1.20.1070.10">
    <property type="entry name" value="Rhodopsin 7-helix transmembrane proteins"/>
    <property type="match status" value="1"/>
</dbReference>
<dbReference type="InterPro" id="IPR000611">
    <property type="entry name" value="NPY_rcpt"/>
</dbReference>
<feature type="transmembrane region" description="Helical" evidence="10">
    <location>
        <begin position="155"/>
        <end position="175"/>
    </location>
</feature>
<keyword evidence="7 9" id="KW-0675">Receptor</keyword>
<dbReference type="InterPro" id="IPR000276">
    <property type="entry name" value="GPCR_Rhodpsn"/>
</dbReference>
<dbReference type="InterPro" id="IPR017452">
    <property type="entry name" value="GPCR_Rhodpsn_7TM"/>
</dbReference>
<dbReference type="PROSITE" id="PS50262">
    <property type="entry name" value="G_PROTEIN_RECEP_F1_2"/>
    <property type="match status" value="1"/>
</dbReference>
<comment type="caution">
    <text evidence="12">The sequence shown here is derived from an EMBL/GenBank/DDBJ whole genome shotgun (WGS) entry which is preliminary data.</text>
</comment>
<comment type="similarity">
    <text evidence="2 9">Belongs to the G-protein coupled receptor 1 family.</text>
</comment>
<evidence type="ECO:0000313" key="13">
    <source>
        <dbReference type="Proteomes" id="UP001217089"/>
    </source>
</evidence>
<keyword evidence="4 10" id="KW-1133">Transmembrane helix</keyword>
<dbReference type="PRINTS" id="PR00237">
    <property type="entry name" value="GPCRRHODOPSN"/>
</dbReference>
<feature type="transmembrane region" description="Helical" evidence="10">
    <location>
        <begin position="115"/>
        <end position="134"/>
    </location>
</feature>
<reference evidence="12 13" key="1">
    <citation type="submission" date="2022-12" db="EMBL/GenBank/DDBJ databases">
        <title>Chromosome-level genome of Tegillarca granosa.</title>
        <authorList>
            <person name="Kim J."/>
        </authorList>
    </citation>
    <scope>NUCLEOTIDE SEQUENCE [LARGE SCALE GENOMIC DNA]</scope>
    <source>
        <strain evidence="12">Teg-2019</strain>
        <tissue evidence="12">Adductor muscle</tissue>
    </source>
</reference>
<dbReference type="PRINTS" id="PR01012">
    <property type="entry name" value="NRPEPTIDEYR"/>
</dbReference>
<dbReference type="SMART" id="SM01381">
    <property type="entry name" value="7TM_GPCR_Srsx"/>
    <property type="match status" value="1"/>
</dbReference>
<dbReference type="PANTHER" id="PTHR24235:SF29">
    <property type="entry name" value="GH23382P"/>
    <property type="match status" value="1"/>
</dbReference>
<keyword evidence="8 9" id="KW-0807">Transducer</keyword>
<comment type="subcellular location">
    <subcellularLocation>
        <location evidence="1">Membrane</location>
        <topology evidence="1">Multi-pass membrane protein</topology>
    </subcellularLocation>
</comment>
<dbReference type="Pfam" id="PF00001">
    <property type="entry name" value="7tm_1"/>
    <property type="match status" value="1"/>
</dbReference>
<evidence type="ECO:0000256" key="6">
    <source>
        <dbReference type="ARBA" id="ARBA00023136"/>
    </source>
</evidence>
<evidence type="ECO:0000256" key="3">
    <source>
        <dbReference type="ARBA" id="ARBA00022692"/>
    </source>
</evidence>
<dbReference type="Proteomes" id="UP001217089">
    <property type="component" value="Unassembled WGS sequence"/>
</dbReference>
<evidence type="ECO:0000256" key="4">
    <source>
        <dbReference type="ARBA" id="ARBA00022989"/>
    </source>
</evidence>
<gene>
    <name evidence="12" type="ORF">KUTeg_003611</name>
</gene>
<keyword evidence="6 10" id="KW-0472">Membrane</keyword>
<dbReference type="EMBL" id="JARBDR010000214">
    <property type="protein sequence ID" value="KAJ8318520.1"/>
    <property type="molecule type" value="Genomic_DNA"/>
</dbReference>
<dbReference type="PROSITE" id="PS00237">
    <property type="entry name" value="G_PROTEIN_RECEP_F1_1"/>
    <property type="match status" value="1"/>
</dbReference>
<feature type="domain" description="G-protein coupled receptors family 1 profile" evidence="11">
    <location>
        <begin position="56"/>
        <end position="316"/>
    </location>
</feature>
<dbReference type="CDD" id="cd15392">
    <property type="entry name" value="7tmA_PR4-like"/>
    <property type="match status" value="1"/>
</dbReference>
<evidence type="ECO:0000256" key="5">
    <source>
        <dbReference type="ARBA" id="ARBA00023040"/>
    </source>
</evidence>
<dbReference type="SUPFAM" id="SSF81321">
    <property type="entry name" value="Family A G protein-coupled receptor-like"/>
    <property type="match status" value="1"/>
</dbReference>
<feature type="transmembrane region" description="Helical" evidence="10">
    <location>
        <begin position="204"/>
        <end position="227"/>
    </location>
</feature>
<proteinExistence type="inferred from homology"/>
<keyword evidence="3 9" id="KW-0812">Transmembrane</keyword>
<dbReference type="PANTHER" id="PTHR24235">
    <property type="entry name" value="NEUROPEPTIDE Y RECEPTOR"/>
    <property type="match status" value="1"/>
</dbReference>
<name>A0ABQ9FQH7_TEGGR</name>
<sequence length="388" mass="44657">MENSTQETMKENFTVTFNVTEQNKLLPGYTPLKVPMYLQVTIITMYSIIIILAVGGNSTVCYIVFRARRMRTVMNFFIVSLALSDILMAMFCIPFTFVANLVLNDWPFGEALCPIVTYLQSVAVFLSSFTLVAISLDRYVAIIYPLRRKMTKRQALVVILAIWIFSFLIPIPTAVTARIHQYVNVTTAPRFCEEILWTDKTAEYIYGVLIMLLQYFIPLLVLILCYGRIIIAMWVKKTPGEANTSRDQRMSESKRKIIKMMITVVVIYAICWLPLNVINIAGDIDPSIYNTNGMNYVWMATHWLAMSNCMYNPFIYCWMNAKFRNGFLRVLSCFTCGLVKSTDNIEMDRFRRRDTVMTSVSGNGSLSRYNSSKRSCTYPEYTSIIVKR</sequence>
<evidence type="ECO:0000256" key="1">
    <source>
        <dbReference type="ARBA" id="ARBA00004141"/>
    </source>
</evidence>
<feature type="transmembrane region" description="Helical" evidence="10">
    <location>
        <begin position="257"/>
        <end position="275"/>
    </location>
</feature>
<evidence type="ECO:0000256" key="9">
    <source>
        <dbReference type="RuleBase" id="RU000688"/>
    </source>
</evidence>
<evidence type="ECO:0000256" key="8">
    <source>
        <dbReference type="ARBA" id="ARBA00023224"/>
    </source>
</evidence>
<evidence type="ECO:0000313" key="12">
    <source>
        <dbReference type="EMBL" id="KAJ8318520.1"/>
    </source>
</evidence>
<evidence type="ECO:0000256" key="2">
    <source>
        <dbReference type="ARBA" id="ARBA00010663"/>
    </source>
</evidence>
<accession>A0ABQ9FQH7</accession>
<evidence type="ECO:0000259" key="11">
    <source>
        <dbReference type="PROSITE" id="PS50262"/>
    </source>
</evidence>
<evidence type="ECO:0000256" key="7">
    <source>
        <dbReference type="ARBA" id="ARBA00023170"/>
    </source>
</evidence>
<keyword evidence="5 9" id="KW-0297">G-protein coupled receptor</keyword>
<feature type="transmembrane region" description="Helical" evidence="10">
    <location>
        <begin position="77"/>
        <end position="103"/>
    </location>
</feature>
<keyword evidence="13" id="KW-1185">Reference proteome</keyword>